<organism evidence="3 4">
    <name type="scientific">Lithohypha guttulata</name>
    <dbReference type="NCBI Taxonomy" id="1690604"/>
    <lineage>
        <taxon>Eukaryota</taxon>
        <taxon>Fungi</taxon>
        <taxon>Dikarya</taxon>
        <taxon>Ascomycota</taxon>
        <taxon>Pezizomycotina</taxon>
        <taxon>Eurotiomycetes</taxon>
        <taxon>Chaetothyriomycetidae</taxon>
        <taxon>Chaetothyriales</taxon>
        <taxon>Trichomeriaceae</taxon>
        <taxon>Lithohypha</taxon>
    </lineage>
</organism>
<evidence type="ECO:0000313" key="4">
    <source>
        <dbReference type="Proteomes" id="UP001345013"/>
    </source>
</evidence>
<keyword evidence="4" id="KW-1185">Reference proteome</keyword>
<dbReference type="Proteomes" id="UP001345013">
    <property type="component" value="Unassembled WGS sequence"/>
</dbReference>
<evidence type="ECO:0000256" key="1">
    <source>
        <dbReference type="SAM" id="MobiDB-lite"/>
    </source>
</evidence>
<dbReference type="InterPro" id="IPR037525">
    <property type="entry name" value="Velvet_dom"/>
</dbReference>
<proteinExistence type="predicted"/>
<dbReference type="Gene3D" id="2.60.40.3960">
    <property type="entry name" value="Velvet domain"/>
    <property type="match status" value="1"/>
</dbReference>
<name>A0ABR0K5Z6_9EURO</name>
<reference evidence="3 4" key="1">
    <citation type="submission" date="2023-08" db="EMBL/GenBank/DDBJ databases">
        <title>Black Yeasts Isolated from many extreme environments.</title>
        <authorList>
            <person name="Coleine C."/>
            <person name="Stajich J.E."/>
            <person name="Selbmann L."/>
        </authorList>
    </citation>
    <scope>NUCLEOTIDE SEQUENCE [LARGE SCALE GENOMIC DNA]</scope>
    <source>
        <strain evidence="3 4">CCFEE 5885</strain>
    </source>
</reference>
<comment type="caution">
    <text evidence="3">The sequence shown here is derived from an EMBL/GenBank/DDBJ whole genome shotgun (WGS) entry which is preliminary data.</text>
</comment>
<gene>
    <name evidence="3" type="ORF">LTR24_006565</name>
</gene>
<feature type="domain" description="Velvet" evidence="2">
    <location>
        <begin position="14"/>
        <end position="207"/>
    </location>
</feature>
<protein>
    <recommendedName>
        <fullName evidence="2">Velvet domain-containing protein</fullName>
    </recommendedName>
</protein>
<dbReference type="PROSITE" id="PS51821">
    <property type="entry name" value="VELVET"/>
    <property type="match status" value="1"/>
</dbReference>
<sequence length="207" mass="22991">MQLHSSRAAQEDQKRSARFTGLQHKQQQSAGSPTFRASAEESEPQSDLTMRFATPIPPRFVAGRTLPLPVVVLFGHHTEVVPDTNDIWVFVSLVKEESGGSPQDDLLLGQRADSIHPLPRRDSNEDRHFAYASFANLAISARGRYRFRMTAVDMRSANNRDESGHGGRVLPAITSEAFEVIDPTQPVAAEENYEAALLRLRELGLTK</sequence>
<feature type="compositionally biased region" description="Polar residues" evidence="1">
    <location>
        <begin position="23"/>
        <end position="32"/>
    </location>
</feature>
<accession>A0ABR0K5Z6</accession>
<dbReference type="EMBL" id="JAVRRG010000086">
    <property type="protein sequence ID" value="KAK5087605.1"/>
    <property type="molecule type" value="Genomic_DNA"/>
</dbReference>
<evidence type="ECO:0000259" key="2">
    <source>
        <dbReference type="PROSITE" id="PS51821"/>
    </source>
</evidence>
<dbReference type="Pfam" id="PF11754">
    <property type="entry name" value="Velvet"/>
    <property type="match status" value="1"/>
</dbReference>
<feature type="region of interest" description="Disordered" evidence="1">
    <location>
        <begin position="1"/>
        <end position="48"/>
    </location>
</feature>
<dbReference type="InterPro" id="IPR038491">
    <property type="entry name" value="Velvet_dom_sf"/>
</dbReference>
<evidence type="ECO:0000313" key="3">
    <source>
        <dbReference type="EMBL" id="KAK5087605.1"/>
    </source>
</evidence>